<dbReference type="AlphaFoldDB" id="A0A1I0XUH6"/>
<name>A0A1I0XUH6_9PSEU</name>
<evidence type="ECO:0000313" key="3">
    <source>
        <dbReference type="Proteomes" id="UP000243799"/>
    </source>
</evidence>
<proteinExistence type="predicted"/>
<gene>
    <name evidence="2" type="ORF">SAMN05216266_1049</name>
</gene>
<protein>
    <submittedName>
        <fullName evidence="2">Uncharacterized protein</fullName>
    </submittedName>
</protein>
<dbReference type="STRING" id="490629.SAMN05216266_1049"/>
<accession>A0A1I0XUH6</accession>
<evidence type="ECO:0000256" key="1">
    <source>
        <dbReference type="SAM" id="MobiDB-lite"/>
    </source>
</evidence>
<sequence length="72" mass="7761">MATVDFTGTPPGFVVDGVVLAQLAAGEPRVVAWDGQRDWLAFVPAELAARAQDAGPLRDESLREVVNRARTR</sequence>
<dbReference type="EMBL" id="FOKG01000004">
    <property type="protein sequence ID" value="SFB04574.1"/>
    <property type="molecule type" value="Genomic_DNA"/>
</dbReference>
<evidence type="ECO:0000313" key="2">
    <source>
        <dbReference type="EMBL" id="SFB04574.1"/>
    </source>
</evidence>
<organism evidence="2 3">
    <name type="scientific">Amycolatopsis marina</name>
    <dbReference type="NCBI Taxonomy" id="490629"/>
    <lineage>
        <taxon>Bacteria</taxon>
        <taxon>Bacillati</taxon>
        <taxon>Actinomycetota</taxon>
        <taxon>Actinomycetes</taxon>
        <taxon>Pseudonocardiales</taxon>
        <taxon>Pseudonocardiaceae</taxon>
        <taxon>Amycolatopsis</taxon>
    </lineage>
</organism>
<feature type="compositionally biased region" description="Basic and acidic residues" evidence="1">
    <location>
        <begin position="56"/>
        <end position="72"/>
    </location>
</feature>
<dbReference type="Proteomes" id="UP000243799">
    <property type="component" value="Unassembled WGS sequence"/>
</dbReference>
<reference evidence="3" key="1">
    <citation type="submission" date="2016-10" db="EMBL/GenBank/DDBJ databases">
        <authorList>
            <person name="Varghese N."/>
            <person name="Submissions S."/>
        </authorList>
    </citation>
    <scope>NUCLEOTIDE SEQUENCE [LARGE SCALE GENOMIC DNA]</scope>
    <source>
        <strain evidence="3">CGMCC 4.3568</strain>
    </source>
</reference>
<feature type="region of interest" description="Disordered" evidence="1">
    <location>
        <begin position="52"/>
        <end position="72"/>
    </location>
</feature>
<keyword evidence="3" id="KW-1185">Reference proteome</keyword>
<dbReference type="RefSeq" id="WP_091671672.1">
    <property type="nucleotide sequence ID" value="NZ_FOKG01000004.1"/>
</dbReference>